<gene>
    <name evidence="1" type="ORF">MW7_013975</name>
</gene>
<dbReference type="EMBL" id="AKCV02000025">
    <property type="protein sequence ID" value="TMS57066.1"/>
    <property type="molecule type" value="Genomic_DNA"/>
</dbReference>
<accession>A0ACD3SLI2</accession>
<protein>
    <submittedName>
        <fullName evidence="1">Uncharacterized protein</fullName>
    </submittedName>
</protein>
<proteinExistence type="predicted"/>
<reference evidence="1" key="1">
    <citation type="submission" date="2019-05" db="EMBL/GenBank/DDBJ databases">
        <title>Revised genome assembly of Burkholderiaceae (previously Ralstonia) sp. PBA.</title>
        <authorList>
            <person name="Gan H.M."/>
        </authorList>
    </citation>
    <scope>NUCLEOTIDE SEQUENCE</scope>
    <source>
        <strain evidence="1">PBA</strain>
    </source>
</reference>
<name>A0ACD3SLI2_9BURK</name>
<comment type="caution">
    <text evidence="1">The sequence shown here is derived from an EMBL/GenBank/DDBJ whole genome shotgun (WGS) entry which is preliminary data.</text>
</comment>
<organism evidence="1 2">
    <name type="scientific">Imbroritus primus</name>
    <dbReference type="NCBI Taxonomy" id="3058603"/>
    <lineage>
        <taxon>Bacteria</taxon>
        <taxon>Pseudomonadati</taxon>
        <taxon>Pseudomonadota</taxon>
        <taxon>Betaproteobacteria</taxon>
        <taxon>Burkholderiales</taxon>
        <taxon>Burkholderiaceae</taxon>
        <taxon>Imbroritus</taxon>
    </lineage>
</organism>
<sequence length="102" mass="12190">MNKSVLAAVCTGALLLSTQAMARVDVFLGLPGVVVAPPPPVYYPPPVVYEPAPRYVPPPSAWYDDRWERRQYRRWLRDQRERERWERRQWERAHGWRDRDDD</sequence>
<evidence type="ECO:0000313" key="1">
    <source>
        <dbReference type="EMBL" id="TMS57066.1"/>
    </source>
</evidence>
<evidence type="ECO:0000313" key="2">
    <source>
        <dbReference type="Proteomes" id="UP000004277"/>
    </source>
</evidence>
<dbReference type="Proteomes" id="UP000004277">
    <property type="component" value="Unassembled WGS sequence"/>
</dbReference>
<keyword evidence="2" id="KW-1185">Reference proteome</keyword>